<dbReference type="InterPro" id="IPR004089">
    <property type="entry name" value="MCPsignal_dom"/>
</dbReference>
<protein>
    <submittedName>
        <fullName evidence="12">Methyl-accepting chemotaxis protein</fullName>
    </submittedName>
</protein>
<dbReference type="GO" id="GO:0005886">
    <property type="term" value="C:plasma membrane"/>
    <property type="evidence" value="ECO:0007669"/>
    <property type="project" value="UniProtKB-SubCell"/>
</dbReference>
<evidence type="ECO:0000313" key="13">
    <source>
        <dbReference type="Proteomes" id="UP000277007"/>
    </source>
</evidence>
<dbReference type="SUPFAM" id="SSF103190">
    <property type="entry name" value="Sensory domain-like"/>
    <property type="match status" value="1"/>
</dbReference>
<feature type="transmembrane region" description="Helical" evidence="9">
    <location>
        <begin position="14"/>
        <end position="38"/>
    </location>
</feature>
<keyword evidence="3 9" id="KW-0812">Transmembrane</keyword>
<dbReference type="SUPFAM" id="SSF58104">
    <property type="entry name" value="Methyl-accepting chemotaxis protein (MCP) signaling domain"/>
    <property type="match status" value="1"/>
</dbReference>
<dbReference type="Pfam" id="PF17202">
    <property type="entry name" value="sCache_3_3"/>
    <property type="match status" value="1"/>
</dbReference>
<evidence type="ECO:0000256" key="1">
    <source>
        <dbReference type="ARBA" id="ARBA00004651"/>
    </source>
</evidence>
<dbReference type="SMART" id="SM00304">
    <property type="entry name" value="HAMP"/>
    <property type="match status" value="1"/>
</dbReference>
<evidence type="ECO:0000256" key="7">
    <source>
        <dbReference type="ARBA" id="ARBA00029447"/>
    </source>
</evidence>
<organism evidence="12 13">
    <name type="scientific">Azospirillum griseum</name>
    <dbReference type="NCBI Taxonomy" id="2496639"/>
    <lineage>
        <taxon>Bacteria</taxon>
        <taxon>Pseudomonadati</taxon>
        <taxon>Pseudomonadota</taxon>
        <taxon>Alphaproteobacteria</taxon>
        <taxon>Rhodospirillales</taxon>
        <taxon>Azospirillaceae</taxon>
        <taxon>Azospirillum</taxon>
    </lineage>
</organism>
<dbReference type="Pfam" id="PF00672">
    <property type="entry name" value="HAMP"/>
    <property type="match status" value="1"/>
</dbReference>
<keyword evidence="4 9" id="KW-1133">Transmembrane helix</keyword>
<reference evidence="12 13" key="1">
    <citation type="submission" date="2018-12" db="EMBL/GenBank/DDBJ databases">
        <authorList>
            <person name="Yang Y."/>
        </authorList>
    </citation>
    <scope>NUCLEOTIDE SEQUENCE [LARGE SCALE GENOMIC DNA]</scope>
    <source>
        <strain evidence="12 13">L-25-5w-1</strain>
    </source>
</reference>
<dbReference type="PANTHER" id="PTHR32089">
    <property type="entry name" value="METHYL-ACCEPTING CHEMOTAXIS PROTEIN MCPB"/>
    <property type="match status" value="1"/>
</dbReference>
<dbReference type="GO" id="GO:0007165">
    <property type="term" value="P:signal transduction"/>
    <property type="evidence" value="ECO:0007669"/>
    <property type="project" value="UniProtKB-KW"/>
</dbReference>
<evidence type="ECO:0000256" key="4">
    <source>
        <dbReference type="ARBA" id="ARBA00022989"/>
    </source>
</evidence>
<feature type="domain" description="Methyl-accepting transducer" evidence="10">
    <location>
        <begin position="309"/>
        <end position="524"/>
    </location>
</feature>
<dbReference type="CDD" id="cd06225">
    <property type="entry name" value="HAMP"/>
    <property type="match status" value="1"/>
</dbReference>
<keyword evidence="6 8" id="KW-0807">Transducer</keyword>
<dbReference type="PANTHER" id="PTHR32089:SF112">
    <property type="entry name" value="LYSOZYME-LIKE PROTEIN-RELATED"/>
    <property type="match status" value="1"/>
</dbReference>
<accession>A0A3S0JGS5</accession>
<dbReference type="PROSITE" id="PS51257">
    <property type="entry name" value="PROKAR_LIPOPROTEIN"/>
    <property type="match status" value="1"/>
</dbReference>
<evidence type="ECO:0000256" key="9">
    <source>
        <dbReference type="SAM" id="Phobius"/>
    </source>
</evidence>
<sequence>MSNLLSRLSFAQKLVSLTLIGTIASCAATLFVSLYFIATDLKRQEIDRQEMNIRVAKEILNPKNLPYRIADGKLMVGDTPLEGTFEHVDRIKAALNITVTMFRDNTRIATTLVNPDGTRAVGSKMPDDIHQRVVVRGESFLGEYPVLGVNFLVTYVPLKDASGKGIGAFAVGMPSGEFYALIQQLGWRIGVVSLLVGVALCVVIFVYVKRQMVALQHLAAAVEALGHKNYTTQVTETDRADEIGEMARAVAGFRDGLATADRLAQEQRDAEEAQARRRAEIDNATRSFAGKIDVVVRAVTESAQRMRGNAERLTSSAESTQATASNVSSAAVQASSNVETVAAAAEELSASIGEIGRYVGEATQVATLAVTEAQTTNDTVKGLADAANRIGEVVQLINSIAAQTNLLALNATIEAARAGEAGKGFAVVASEVKNLANQTAKATEDIQTQVAGIQGETNAAVQAISTIVDTIRRISDITATVSEAVGQQGAATREIARNVQEASTGTHQVTSSIEAVSRQARDTGASAEELLGAARSLLGESQSLSSEVASFLSVVRRA</sequence>
<comment type="subcellular location">
    <subcellularLocation>
        <location evidence="1">Cell membrane</location>
        <topology evidence="1">Multi-pass membrane protein</topology>
    </subcellularLocation>
</comment>
<dbReference type="AlphaFoldDB" id="A0A3S0JGS5"/>
<dbReference type="OrthoDB" id="8320983at2"/>
<dbReference type="EMBL" id="RXMA01000016">
    <property type="protein sequence ID" value="RTR18087.1"/>
    <property type="molecule type" value="Genomic_DNA"/>
</dbReference>
<keyword evidence="2" id="KW-1003">Cell membrane</keyword>
<evidence type="ECO:0000259" key="10">
    <source>
        <dbReference type="PROSITE" id="PS50111"/>
    </source>
</evidence>
<evidence type="ECO:0000259" key="11">
    <source>
        <dbReference type="PROSITE" id="PS50885"/>
    </source>
</evidence>
<dbReference type="SMART" id="SM00283">
    <property type="entry name" value="MA"/>
    <property type="match status" value="1"/>
</dbReference>
<dbReference type="PROSITE" id="PS50111">
    <property type="entry name" value="CHEMOTAXIS_TRANSDUC_2"/>
    <property type="match status" value="1"/>
</dbReference>
<evidence type="ECO:0000313" key="12">
    <source>
        <dbReference type="EMBL" id="RTR18087.1"/>
    </source>
</evidence>
<keyword evidence="13" id="KW-1185">Reference proteome</keyword>
<dbReference type="PROSITE" id="PS50885">
    <property type="entry name" value="HAMP"/>
    <property type="match status" value="1"/>
</dbReference>
<dbReference type="Gene3D" id="6.10.340.10">
    <property type="match status" value="1"/>
</dbReference>
<gene>
    <name evidence="12" type="ORF">EJ903_16440</name>
</gene>
<dbReference type="Gene3D" id="1.10.287.950">
    <property type="entry name" value="Methyl-accepting chemotaxis protein"/>
    <property type="match status" value="1"/>
</dbReference>
<dbReference type="Pfam" id="PF00015">
    <property type="entry name" value="MCPsignal"/>
    <property type="match status" value="1"/>
</dbReference>
<dbReference type="InterPro" id="IPR029151">
    <property type="entry name" value="Sensor-like_sf"/>
</dbReference>
<keyword evidence="5 9" id="KW-0472">Membrane</keyword>
<evidence type="ECO:0000256" key="5">
    <source>
        <dbReference type="ARBA" id="ARBA00023136"/>
    </source>
</evidence>
<evidence type="ECO:0000256" key="8">
    <source>
        <dbReference type="PROSITE-ProRule" id="PRU00284"/>
    </source>
</evidence>
<comment type="caution">
    <text evidence="12">The sequence shown here is derived from an EMBL/GenBank/DDBJ whole genome shotgun (WGS) entry which is preliminary data.</text>
</comment>
<evidence type="ECO:0000256" key="2">
    <source>
        <dbReference type="ARBA" id="ARBA00022475"/>
    </source>
</evidence>
<dbReference type="InterPro" id="IPR003660">
    <property type="entry name" value="HAMP_dom"/>
</dbReference>
<proteinExistence type="inferred from homology"/>
<feature type="domain" description="HAMP" evidence="11">
    <location>
        <begin position="209"/>
        <end position="262"/>
    </location>
</feature>
<dbReference type="InterPro" id="IPR033463">
    <property type="entry name" value="sCache_3"/>
</dbReference>
<evidence type="ECO:0000256" key="6">
    <source>
        <dbReference type="ARBA" id="ARBA00023224"/>
    </source>
</evidence>
<dbReference type="RefSeq" id="WP_126617396.1">
    <property type="nucleotide sequence ID" value="NZ_JBHUCY010000054.1"/>
</dbReference>
<feature type="transmembrane region" description="Helical" evidence="9">
    <location>
        <begin position="185"/>
        <end position="208"/>
    </location>
</feature>
<name>A0A3S0JGS5_9PROT</name>
<dbReference type="Proteomes" id="UP000277007">
    <property type="component" value="Unassembled WGS sequence"/>
</dbReference>
<comment type="similarity">
    <text evidence="7">Belongs to the methyl-accepting chemotaxis (MCP) protein family.</text>
</comment>
<evidence type="ECO:0000256" key="3">
    <source>
        <dbReference type="ARBA" id="ARBA00022692"/>
    </source>
</evidence>